<feature type="transmembrane region" description="Helical" evidence="1">
    <location>
        <begin position="33"/>
        <end position="55"/>
    </location>
</feature>
<keyword evidence="1" id="KW-0472">Membrane</keyword>
<name>A0A0E9TMA7_ANGAN</name>
<accession>A0A0E9TMA7</accession>
<reference evidence="2" key="1">
    <citation type="submission" date="2014-11" db="EMBL/GenBank/DDBJ databases">
        <authorList>
            <person name="Amaro Gonzalez C."/>
        </authorList>
    </citation>
    <scope>NUCLEOTIDE SEQUENCE</scope>
</reference>
<sequence>MDSLFVHVLQFRDIRHILWSPLSYEKLKKYEKFVALVFFCFCLELPFRASWFIVVRARNLH</sequence>
<proteinExistence type="predicted"/>
<dbReference type="EMBL" id="GBXM01053778">
    <property type="protein sequence ID" value="JAH54799.1"/>
    <property type="molecule type" value="Transcribed_RNA"/>
</dbReference>
<protein>
    <submittedName>
        <fullName evidence="2">Uncharacterized protein</fullName>
    </submittedName>
</protein>
<dbReference type="AlphaFoldDB" id="A0A0E9TMA7"/>
<organism evidence="2">
    <name type="scientific">Anguilla anguilla</name>
    <name type="common">European freshwater eel</name>
    <name type="synonym">Muraena anguilla</name>
    <dbReference type="NCBI Taxonomy" id="7936"/>
    <lineage>
        <taxon>Eukaryota</taxon>
        <taxon>Metazoa</taxon>
        <taxon>Chordata</taxon>
        <taxon>Craniata</taxon>
        <taxon>Vertebrata</taxon>
        <taxon>Euteleostomi</taxon>
        <taxon>Actinopterygii</taxon>
        <taxon>Neopterygii</taxon>
        <taxon>Teleostei</taxon>
        <taxon>Anguilliformes</taxon>
        <taxon>Anguillidae</taxon>
        <taxon>Anguilla</taxon>
    </lineage>
</organism>
<keyword evidence="1" id="KW-1133">Transmembrane helix</keyword>
<reference evidence="2" key="2">
    <citation type="journal article" date="2015" name="Fish Shellfish Immunol.">
        <title>Early steps in the European eel (Anguilla anguilla)-Vibrio vulnificus interaction in the gills: Role of the RtxA13 toxin.</title>
        <authorList>
            <person name="Callol A."/>
            <person name="Pajuelo D."/>
            <person name="Ebbesson L."/>
            <person name="Teles M."/>
            <person name="MacKenzie S."/>
            <person name="Amaro C."/>
        </authorList>
    </citation>
    <scope>NUCLEOTIDE SEQUENCE</scope>
</reference>
<evidence type="ECO:0000313" key="2">
    <source>
        <dbReference type="EMBL" id="JAH54799.1"/>
    </source>
</evidence>
<evidence type="ECO:0000256" key="1">
    <source>
        <dbReference type="SAM" id="Phobius"/>
    </source>
</evidence>
<keyword evidence="1" id="KW-0812">Transmembrane</keyword>